<accession>W0RW03</accession>
<feature type="domain" description="Transcription regulator PadR N-terminal" evidence="1">
    <location>
        <begin position="12"/>
        <end position="85"/>
    </location>
</feature>
<name>W0RW03_9BACT</name>
<gene>
    <name evidence="2" type="ORF">J421_6198</name>
</gene>
<dbReference type="InParanoid" id="W0RW03"/>
<sequence length="109" mass="12101">MALLKGTLDVLVLKTLSWGPMHAFEITTWLEDRSGGRLAVEDAALMQALHRMEERGLLAADWGVTEKGRRARYYRLTSAGRVHLKAESALLTDYVDALTTILAMRTAEG</sequence>
<evidence type="ECO:0000313" key="2">
    <source>
        <dbReference type="EMBL" id="AHG93733.1"/>
    </source>
</evidence>
<dbReference type="KEGG" id="gba:J421_6198"/>
<organism evidence="2 3">
    <name type="scientific">Gemmatirosa kalamazoonensis</name>
    <dbReference type="NCBI Taxonomy" id="861299"/>
    <lineage>
        <taxon>Bacteria</taxon>
        <taxon>Pseudomonadati</taxon>
        <taxon>Gemmatimonadota</taxon>
        <taxon>Gemmatimonadia</taxon>
        <taxon>Gemmatimonadales</taxon>
        <taxon>Gemmatimonadaceae</taxon>
        <taxon>Gemmatirosa</taxon>
    </lineage>
</organism>
<dbReference type="InterPro" id="IPR036388">
    <property type="entry name" value="WH-like_DNA-bd_sf"/>
</dbReference>
<protein>
    <submittedName>
        <fullName evidence="2">Transcriptional regulator, PadR-family</fullName>
    </submittedName>
</protein>
<dbReference type="NCBIfam" id="TIGR03433">
    <property type="entry name" value="padR_acidobact"/>
    <property type="match status" value="1"/>
</dbReference>
<evidence type="ECO:0000313" key="3">
    <source>
        <dbReference type="Proteomes" id="UP000019151"/>
    </source>
</evidence>
<evidence type="ECO:0000259" key="1">
    <source>
        <dbReference type="Pfam" id="PF03551"/>
    </source>
</evidence>
<dbReference type="InterPro" id="IPR036390">
    <property type="entry name" value="WH_DNA-bd_sf"/>
</dbReference>
<keyword evidence="3" id="KW-1185">Reference proteome</keyword>
<dbReference type="Proteomes" id="UP000019151">
    <property type="component" value="Plasmid 2"/>
</dbReference>
<dbReference type="RefSeq" id="WP_025415025.1">
    <property type="nucleotide sequence ID" value="NZ_CP007130.1"/>
</dbReference>
<keyword evidence="2" id="KW-0614">Plasmid</keyword>
<proteinExistence type="predicted"/>
<dbReference type="PANTHER" id="PTHR33169">
    <property type="entry name" value="PADR-FAMILY TRANSCRIPTIONAL REGULATOR"/>
    <property type="match status" value="1"/>
</dbReference>
<geneLocation type="plasmid" evidence="2 3">
    <name>2</name>
</geneLocation>
<dbReference type="AlphaFoldDB" id="W0RW03"/>
<dbReference type="OrthoDB" id="122286at2"/>
<dbReference type="EMBL" id="CP007130">
    <property type="protein sequence ID" value="AHG93733.1"/>
    <property type="molecule type" value="Genomic_DNA"/>
</dbReference>
<dbReference type="HOGENOM" id="CLU_063440_3_3_0"/>
<dbReference type="SUPFAM" id="SSF46785">
    <property type="entry name" value="Winged helix' DNA-binding domain"/>
    <property type="match status" value="1"/>
</dbReference>
<dbReference type="InterPro" id="IPR005149">
    <property type="entry name" value="Tscrpt_reg_PadR_N"/>
</dbReference>
<dbReference type="eggNOG" id="COG1695">
    <property type="taxonomic scope" value="Bacteria"/>
</dbReference>
<dbReference type="InterPro" id="IPR052509">
    <property type="entry name" value="Metal_resp_DNA-bind_regulator"/>
</dbReference>
<reference evidence="2 3" key="1">
    <citation type="journal article" date="2014" name="Genome Announc.">
        <title>Genome Sequence and Methylome of Soil Bacterium Gemmatirosa kalamazoonensis KBS708T, a Member of the Rarely Cultivated Gemmatimonadetes Phylum.</title>
        <authorList>
            <person name="Debruyn J.M."/>
            <person name="Radosevich M."/>
            <person name="Wommack K.E."/>
            <person name="Polson S.W."/>
            <person name="Hauser L.J."/>
            <person name="Fawaz M.N."/>
            <person name="Korlach J."/>
            <person name="Tsai Y.C."/>
        </authorList>
    </citation>
    <scope>NUCLEOTIDE SEQUENCE [LARGE SCALE GENOMIC DNA]</scope>
    <source>
        <strain evidence="2 3">KBS708</strain>
        <plasmid evidence="3">Plasmid 2</plasmid>
    </source>
</reference>
<dbReference type="InterPro" id="IPR017799">
    <property type="entry name" value="Tscrpt_reg_PadR_acidobac-type"/>
</dbReference>
<dbReference type="Pfam" id="PF03551">
    <property type="entry name" value="PadR"/>
    <property type="match status" value="1"/>
</dbReference>
<dbReference type="Gene3D" id="1.10.10.10">
    <property type="entry name" value="Winged helix-like DNA-binding domain superfamily/Winged helix DNA-binding domain"/>
    <property type="match status" value="1"/>
</dbReference>
<dbReference type="PANTHER" id="PTHR33169:SF14">
    <property type="entry name" value="TRANSCRIPTIONAL REGULATOR RV3488"/>
    <property type="match status" value="1"/>
</dbReference>